<protein>
    <recommendedName>
        <fullName evidence="3">MULE transposase domain-containing protein</fullName>
    </recommendedName>
</protein>
<sequence length="379" mass="43016">MSAISSAITPVVPSVSSVVTASVPSVVTSISNLKLDEKRNLLFDVNCSLEIPMENFDNNWWPLHRESISWIVSSKVVQVERYNNSSNHTHSLIEVDRIKQSKAVRSLVEKEAVKNYSPPAITATVKEYATVKLDLGECVRELKCKEVTNIKYKVRGPMEVHLIGNSNLKLDISESGYQVENYRVPQRSTKGIVFAHPEQLKKLERHGWLTLIDSTHKTNRNIEAKGIKKAFPGIIAGEQECQMLLCVVHVMRTWMQRICEKKTRNVMIAAIHKRTKIGCEGLVQDAINNCSVPAVQNYIKRNYVKNIQQWDLWAHQHFPLLLQVTSTNPLEFFHSELKRITSSLHGLIGATHNIVNVDYKKRSESESAAFNFCIKKVFA</sequence>
<gene>
    <name evidence="1" type="ORF">Glove_123g126</name>
</gene>
<dbReference type="STRING" id="1348612.A0A397J595"/>
<evidence type="ECO:0000313" key="2">
    <source>
        <dbReference type="Proteomes" id="UP000266861"/>
    </source>
</evidence>
<dbReference type="AlphaFoldDB" id="A0A397J595"/>
<accession>A0A397J595</accession>
<evidence type="ECO:0000313" key="1">
    <source>
        <dbReference type="EMBL" id="RHZ81196.1"/>
    </source>
</evidence>
<dbReference type="OrthoDB" id="5330842at2759"/>
<dbReference type="EMBL" id="PQFF01000115">
    <property type="protein sequence ID" value="RHZ81196.1"/>
    <property type="molecule type" value="Genomic_DNA"/>
</dbReference>
<reference evidence="1 2" key="1">
    <citation type="submission" date="2018-08" db="EMBL/GenBank/DDBJ databases">
        <title>Genome and evolution of the arbuscular mycorrhizal fungus Diversispora epigaea (formerly Glomus versiforme) and its bacterial endosymbionts.</title>
        <authorList>
            <person name="Sun X."/>
            <person name="Fei Z."/>
            <person name="Harrison M."/>
        </authorList>
    </citation>
    <scope>NUCLEOTIDE SEQUENCE [LARGE SCALE GENOMIC DNA]</scope>
    <source>
        <strain evidence="1 2">IT104</strain>
    </source>
</reference>
<name>A0A397J595_9GLOM</name>
<evidence type="ECO:0008006" key="3">
    <source>
        <dbReference type="Google" id="ProtNLM"/>
    </source>
</evidence>
<organism evidence="1 2">
    <name type="scientific">Diversispora epigaea</name>
    <dbReference type="NCBI Taxonomy" id="1348612"/>
    <lineage>
        <taxon>Eukaryota</taxon>
        <taxon>Fungi</taxon>
        <taxon>Fungi incertae sedis</taxon>
        <taxon>Mucoromycota</taxon>
        <taxon>Glomeromycotina</taxon>
        <taxon>Glomeromycetes</taxon>
        <taxon>Diversisporales</taxon>
        <taxon>Diversisporaceae</taxon>
        <taxon>Diversispora</taxon>
    </lineage>
</organism>
<dbReference type="Proteomes" id="UP000266861">
    <property type="component" value="Unassembled WGS sequence"/>
</dbReference>
<proteinExistence type="predicted"/>
<comment type="caution">
    <text evidence="1">The sequence shown here is derived from an EMBL/GenBank/DDBJ whole genome shotgun (WGS) entry which is preliminary data.</text>
</comment>
<keyword evidence="2" id="KW-1185">Reference proteome</keyword>